<evidence type="ECO:0000313" key="1">
    <source>
        <dbReference type="EMBL" id="KAJ7967633.1"/>
    </source>
</evidence>
<dbReference type="KEGG" id="qsa:O6P43_011870"/>
<dbReference type="AlphaFoldDB" id="A0AAD7PTS3"/>
<keyword evidence="2" id="KW-1185">Reference proteome</keyword>
<sequence>MAYMQDIRALLVWFTGNRHGFPLCSADQTRVVPLELFVKFSKRINSRCLGRRTRGGKRQLGIVIGFPFETNWLSIKRAP</sequence>
<accession>A0AAD7PTS3</accession>
<dbReference type="Proteomes" id="UP001163823">
    <property type="component" value="Chromosome 5"/>
</dbReference>
<reference evidence="1" key="1">
    <citation type="journal article" date="2023" name="Science">
        <title>Elucidation of the pathway for biosynthesis of saponin adjuvants from the soapbark tree.</title>
        <authorList>
            <person name="Reed J."/>
            <person name="Orme A."/>
            <person name="El-Demerdash A."/>
            <person name="Owen C."/>
            <person name="Martin L.B.B."/>
            <person name="Misra R.C."/>
            <person name="Kikuchi S."/>
            <person name="Rejzek M."/>
            <person name="Martin A.C."/>
            <person name="Harkess A."/>
            <person name="Leebens-Mack J."/>
            <person name="Louveau T."/>
            <person name="Stephenson M.J."/>
            <person name="Osbourn A."/>
        </authorList>
    </citation>
    <scope>NUCLEOTIDE SEQUENCE</scope>
    <source>
        <strain evidence="1">S10</strain>
    </source>
</reference>
<proteinExistence type="predicted"/>
<protein>
    <submittedName>
        <fullName evidence="1">Uncharacterized protein</fullName>
    </submittedName>
</protein>
<gene>
    <name evidence="1" type="ORF">O6P43_011870</name>
</gene>
<evidence type="ECO:0000313" key="2">
    <source>
        <dbReference type="Proteomes" id="UP001163823"/>
    </source>
</evidence>
<organism evidence="1 2">
    <name type="scientific">Quillaja saponaria</name>
    <name type="common">Soap bark tree</name>
    <dbReference type="NCBI Taxonomy" id="32244"/>
    <lineage>
        <taxon>Eukaryota</taxon>
        <taxon>Viridiplantae</taxon>
        <taxon>Streptophyta</taxon>
        <taxon>Embryophyta</taxon>
        <taxon>Tracheophyta</taxon>
        <taxon>Spermatophyta</taxon>
        <taxon>Magnoliopsida</taxon>
        <taxon>eudicotyledons</taxon>
        <taxon>Gunneridae</taxon>
        <taxon>Pentapetalae</taxon>
        <taxon>rosids</taxon>
        <taxon>fabids</taxon>
        <taxon>Fabales</taxon>
        <taxon>Quillajaceae</taxon>
        <taxon>Quillaja</taxon>
    </lineage>
</organism>
<dbReference type="EMBL" id="JARAOO010000005">
    <property type="protein sequence ID" value="KAJ7967633.1"/>
    <property type="molecule type" value="Genomic_DNA"/>
</dbReference>
<comment type="caution">
    <text evidence="1">The sequence shown here is derived from an EMBL/GenBank/DDBJ whole genome shotgun (WGS) entry which is preliminary data.</text>
</comment>
<name>A0AAD7PTS3_QUISA</name>